<dbReference type="RefSeq" id="WP_227564907.1">
    <property type="nucleotide sequence ID" value="NZ_CP101989.1"/>
</dbReference>
<gene>
    <name evidence="2" type="ORF">NP075_02410</name>
</gene>
<sequence length="125" mass="13480">MVGQDEPTIPGVIPADRLRMAGSRTLRFEGAQHGSGVSFFLVTNAPGQGPVLHRHPYSETWSVIDGEATIRIGEHEVVARTGDTAVVPPDTWHRFTNTGDGDLRMICIHASPVMIQENAAEDPPG</sequence>
<organism evidence="2 3">
    <name type="scientific">Cellulomonas wangsupingiae</name>
    <dbReference type="NCBI Taxonomy" id="2968085"/>
    <lineage>
        <taxon>Bacteria</taxon>
        <taxon>Bacillati</taxon>
        <taxon>Actinomycetota</taxon>
        <taxon>Actinomycetes</taxon>
        <taxon>Micrococcales</taxon>
        <taxon>Cellulomonadaceae</taxon>
        <taxon>Cellulomonas</taxon>
    </lineage>
</organism>
<dbReference type="EMBL" id="CP101989">
    <property type="protein sequence ID" value="UUI65612.1"/>
    <property type="molecule type" value="Genomic_DNA"/>
</dbReference>
<keyword evidence="3" id="KW-1185">Reference proteome</keyword>
<accession>A0ABY5K582</accession>
<dbReference type="PANTHER" id="PTHR43346">
    <property type="entry name" value="LIGAND BINDING DOMAIN PROTEIN, PUTATIVE (AFU_ORTHOLOGUE AFUA_6G14370)-RELATED"/>
    <property type="match status" value="1"/>
</dbReference>
<feature type="domain" description="Cupin type-2" evidence="1">
    <location>
        <begin position="41"/>
        <end position="108"/>
    </location>
</feature>
<dbReference type="InterPro" id="IPR052538">
    <property type="entry name" value="Flavonoid_dioxygenase-like"/>
</dbReference>
<evidence type="ECO:0000259" key="1">
    <source>
        <dbReference type="Pfam" id="PF07883"/>
    </source>
</evidence>
<evidence type="ECO:0000313" key="3">
    <source>
        <dbReference type="Proteomes" id="UP001317322"/>
    </source>
</evidence>
<dbReference type="Pfam" id="PF07883">
    <property type="entry name" value="Cupin_2"/>
    <property type="match status" value="1"/>
</dbReference>
<dbReference type="PANTHER" id="PTHR43346:SF1">
    <property type="entry name" value="QUERCETIN 2,3-DIOXYGENASE-RELATED"/>
    <property type="match status" value="1"/>
</dbReference>
<dbReference type="Gene3D" id="2.60.120.10">
    <property type="entry name" value="Jelly Rolls"/>
    <property type="match status" value="1"/>
</dbReference>
<reference evidence="2 3" key="1">
    <citation type="submission" date="2022-07" db="EMBL/GenBank/DDBJ databases">
        <title>Novel species in genus cellulomonas.</title>
        <authorList>
            <person name="Ye L."/>
        </authorList>
    </citation>
    <scope>NUCLEOTIDE SEQUENCE [LARGE SCALE GENOMIC DNA]</scope>
    <source>
        <strain evidence="3">zg-Y908</strain>
    </source>
</reference>
<dbReference type="InterPro" id="IPR013096">
    <property type="entry name" value="Cupin_2"/>
</dbReference>
<dbReference type="InterPro" id="IPR014710">
    <property type="entry name" value="RmlC-like_jellyroll"/>
</dbReference>
<proteinExistence type="predicted"/>
<dbReference type="InterPro" id="IPR011051">
    <property type="entry name" value="RmlC_Cupin_sf"/>
</dbReference>
<evidence type="ECO:0000313" key="2">
    <source>
        <dbReference type="EMBL" id="UUI65612.1"/>
    </source>
</evidence>
<dbReference type="Proteomes" id="UP001317322">
    <property type="component" value="Chromosome"/>
</dbReference>
<dbReference type="SUPFAM" id="SSF51182">
    <property type="entry name" value="RmlC-like cupins"/>
    <property type="match status" value="1"/>
</dbReference>
<name>A0ABY5K582_9CELL</name>
<protein>
    <submittedName>
        <fullName evidence="2">Cupin domain-containing protein</fullName>
    </submittedName>
</protein>